<evidence type="ECO:0000313" key="8">
    <source>
        <dbReference type="Proteomes" id="UP001163828"/>
    </source>
</evidence>
<dbReference type="PANTHER" id="PTHR11006:SF53">
    <property type="entry name" value="PROTEIN ARGININE N-METHYLTRANSFERASE 3"/>
    <property type="match status" value="1"/>
</dbReference>
<keyword evidence="8" id="KW-1185">Reference proteome</keyword>
<dbReference type="PANTHER" id="PTHR11006">
    <property type="entry name" value="PROTEIN ARGININE N-METHYLTRANSFERASE"/>
    <property type="match status" value="1"/>
</dbReference>
<dbReference type="Proteomes" id="UP001163828">
    <property type="component" value="Unassembled WGS sequence"/>
</dbReference>
<protein>
    <submittedName>
        <fullName evidence="7">S-adenosyl-L-methionine-dependent methyltransferase</fullName>
    </submittedName>
</protein>
<comment type="caution">
    <text evidence="7">The sequence shown here is derived from an EMBL/GenBank/DDBJ whole genome shotgun (WGS) entry which is preliminary data.</text>
</comment>
<dbReference type="Gene3D" id="2.70.160.11">
    <property type="entry name" value="Hnrnp arginine n-methyltransferase1"/>
    <property type="match status" value="1"/>
</dbReference>
<dbReference type="PROSITE" id="PS51678">
    <property type="entry name" value="SAM_MT_PRMT"/>
    <property type="match status" value="1"/>
</dbReference>
<gene>
    <name evidence="7" type="ORF">F5050DRAFT_1687355</name>
</gene>
<dbReference type="InterPro" id="IPR041698">
    <property type="entry name" value="Methyltransf_25"/>
</dbReference>
<dbReference type="InterPro" id="IPR055135">
    <property type="entry name" value="PRMT_dom"/>
</dbReference>
<dbReference type="Pfam" id="PF13649">
    <property type="entry name" value="Methyltransf_25"/>
    <property type="match status" value="1"/>
</dbReference>
<evidence type="ECO:0000313" key="7">
    <source>
        <dbReference type="EMBL" id="KAJ3999280.1"/>
    </source>
</evidence>
<evidence type="ECO:0000256" key="3">
    <source>
        <dbReference type="ARBA" id="ARBA00022691"/>
    </source>
</evidence>
<accession>A0ABQ8QLK7</accession>
<dbReference type="InterPro" id="IPR029063">
    <property type="entry name" value="SAM-dependent_MTases_sf"/>
</dbReference>
<proteinExistence type="predicted"/>
<evidence type="ECO:0000256" key="1">
    <source>
        <dbReference type="ARBA" id="ARBA00022603"/>
    </source>
</evidence>
<dbReference type="InterPro" id="IPR025799">
    <property type="entry name" value="Arg_MeTrfase"/>
</dbReference>
<feature type="domain" description="Methyltransferase" evidence="5">
    <location>
        <begin position="59"/>
        <end position="156"/>
    </location>
</feature>
<dbReference type="GO" id="GO:0008168">
    <property type="term" value="F:methyltransferase activity"/>
    <property type="evidence" value="ECO:0007669"/>
    <property type="project" value="UniProtKB-KW"/>
</dbReference>
<keyword evidence="3 4" id="KW-0949">S-adenosyl-L-methionine</keyword>
<sequence length="380" mass="42740">MDPTASTSGDPHDMTSKDYYADSYAHFGIHEEMLKDSIRTGSYRNAIMHNPHLFKGKTVLDVGCGTGILSMFAAKAGASHVVGIDMSNIIDQAQKIINANGFSETITLVKGKLEESELPIKQFDIIISEWMGYFLLYESMLDTVLLARDQYLKPGGLIFPDNATMYLAAIEDQDYKEEKINFWDNVYGFDYSCIKDIALREPLVDTVDLKSVVTDPCMIKHIDLLTAKKEDLTFEVPFTLRATRNDYAHAFLAWFDISFECTHKKVKFSTGPHAQYTHWKQTVFYTPSTITISEGDTISGRLSCAPNQRNNRDLDISISYQSVQDPTMTTMAYKMYVVFLFIPGTLRLFQSGSTGGCESKADRFAGQVLIIFFASLCSRT</sequence>
<dbReference type="GO" id="GO:0032259">
    <property type="term" value="P:methylation"/>
    <property type="evidence" value="ECO:0007669"/>
    <property type="project" value="UniProtKB-KW"/>
</dbReference>
<feature type="domain" description="Protein arginine N-methyltransferase" evidence="6">
    <location>
        <begin position="161"/>
        <end position="321"/>
    </location>
</feature>
<evidence type="ECO:0000256" key="4">
    <source>
        <dbReference type="PROSITE-ProRule" id="PRU01015"/>
    </source>
</evidence>
<evidence type="ECO:0000259" key="6">
    <source>
        <dbReference type="Pfam" id="PF22528"/>
    </source>
</evidence>
<keyword evidence="1 4" id="KW-0489">Methyltransferase</keyword>
<evidence type="ECO:0000256" key="2">
    <source>
        <dbReference type="ARBA" id="ARBA00022679"/>
    </source>
</evidence>
<reference evidence="7" key="1">
    <citation type="submission" date="2022-08" db="EMBL/GenBank/DDBJ databases">
        <authorList>
            <consortium name="DOE Joint Genome Institute"/>
            <person name="Min B."/>
            <person name="Riley R."/>
            <person name="Sierra-Patev S."/>
            <person name="Naranjo-Ortiz M."/>
            <person name="Looney B."/>
            <person name="Konkel Z."/>
            <person name="Slot J.C."/>
            <person name="Sakamoto Y."/>
            <person name="Steenwyk J.L."/>
            <person name="Rokas A."/>
            <person name="Carro J."/>
            <person name="Camarero S."/>
            <person name="Ferreira P."/>
            <person name="Molpeceres G."/>
            <person name="Ruiz-Duenas F.J."/>
            <person name="Serrano A."/>
            <person name="Henrissat B."/>
            <person name="Drula E."/>
            <person name="Hughes K.W."/>
            <person name="Mata J.L."/>
            <person name="Ishikawa N.K."/>
            <person name="Vargas-Isla R."/>
            <person name="Ushijima S."/>
            <person name="Smith C.A."/>
            <person name="Ahrendt S."/>
            <person name="Andreopoulos W."/>
            <person name="He G."/>
            <person name="Labutti K."/>
            <person name="Lipzen A."/>
            <person name="Ng V."/>
            <person name="Sandor L."/>
            <person name="Barry K."/>
            <person name="Martinez A.T."/>
            <person name="Xiao Y."/>
            <person name="Gibbons J.G."/>
            <person name="Terashima K."/>
            <person name="Hibbett D.S."/>
            <person name="Grigoriev I.V."/>
        </authorList>
    </citation>
    <scope>NUCLEOTIDE SEQUENCE</scope>
    <source>
        <strain evidence="7">TFB10827</strain>
    </source>
</reference>
<dbReference type="CDD" id="cd02440">
    <property type="entry name" value="AdoMet_MTases"/>
    <property type="match status" value="1"/>
</dbReference>
<dbReference type="Gene3D" id="3.40.50.150">
    <property type="entry name" value="Vaccinia Virus protein VP39"/>
    <property type="match status" value="1"/>
</dbReference>
<keyword evidence="2 4" id="KW-0808">Transferase</keyword>
<dbReference type="EMBL" id="MU790541">
    <property type="protein sequence ID" value="KAJ3999280.1"/>
    <property type="molecule type" value="Genomic_DNA"/>
</dbReference>
<dbReference type="SUPFAM" id="SSF53335">
    <property type="entry name" value="S-adenosyl-L-methionine-dependent methyltransferases"/>
    <property type="match status" value="1"/>
</dbReference>
<dbReference type="Pfam" id="PF22528">
    <property type="entry name" value="PRMT_C"/>
    <property type="match status" value="1"/>
</dbReference>
<evidence type="ECO:0000259" key="5">
    <source>
        <dbReference type="Pfam" id="PF13649"/>
    </source>
</evidence>
<name>A0ABQ8QLK7_9AGAR</name>
<organism evidence="7 8">
    <name type="scientific">Lentinula boryana</name>
    <dbReference type="NCBI Taxonomy" id="40481"/>
    <lineage>
        <taxon>Eukaryota</taxon>
        <taxon>Fungi</taxon>
        <taxon>Dikarya</taxon>
        <taxon>Basidiomycota</taxon>
        <taxon>Agaricomycotina</taxon>
        <taxon>Agaricomycetes</taxon>
        <taxon>Agaricomycetidae</taxon>
        <taxon>Agaricales</taxon>
        <taxon>Marasmiineae</taxon>
        <taxon>Omphalotaceae</taxon>
        <taxon>Lentinula</taxon>
    </lineage>
</organism>